<dbReference type="HOGENOM" id="CLU_1240383_0_0_1"/>
<feature type="region of interest" description="Disordered" evidence="1">
    <location>
        <begin position="1"/>
        <end position="24"/>
    </location>
</feature>
<dbReference type="RefSeq" id="XP_007417445.1">
    <property type="nucleotide sequence ID" value="XM_007417383.1"/>
</dbReference>
<protein>
    <recommendedName>
        <fullName evidence="2">Aip3p/Bud6 N-terminal domain-containing protein</fullName>
    </recommendedName>
</protein>
<dbReference type="KEGG" id="mlr:MELLADRAFT_94744"/>
<evidence type="ECO:0000313" key="3">
    <source>
        <dbReference type="EMBL" id="EGF99261.1"/>
    </source>
</evidence>
<keyword evidence="4" id="KW-1185">Reference proteome</keyword>
<gene>
    <name evidence="3" type="ORF">MELLADRAFT_94744</name>
</gene>
<feature type="compositionally biased region" description="Low complexity" evidence="1">
    <location>
        <begin position="1"/>
        <end position="20"/>
    </location>
</feature>
<proteinExistence type="predicted"/>
<dbReference type="OrthoDB" id="783096at2759"/>
<evidence type="ECO:0000256" key="1">
    <source>
        <dbReference type="SAM" id="MobiDB-lite"/>
    </source>
</evidence>
<dbReference type="EMBL" id="GL883161">
    <property type="protein sequence ID" value="EGF99261.1"/>
    <property type="molecule type" value="Genomic_DNA"/>
</dbReference>
<dbReference type="InParanoid" id="F4S7S6"/>
<accession>F4S7S6</accession>
<feature type="domain" description="Aip3p/Bud6 N-terminal" evidence="2">
    <location>
        <begin position="41"/>
        <end position="145"/>
    </location>
</feature>
<reference evidence="4" key="1">
    <citation type="journal article" date="2011" name="Proc. Natl. Acad. Sci. U.S.A.">
        <title>Obligate biotrophy features unraveled by the genomic analysis of rust fungi.</title>
        <authorList>
            <person name="Duplessis S."/>
            <person name="Cuomo C.A."/>
            <person name="Lin Y.-C."/>
            <person name="Aerts A."/>
            <person name="Tisserant E."/>
            <person name="Veneault-Fourrey C."/>
            <person name="Joly D.L."/>
            <person name="Hacquard S."/>
            <person name="Amselem J."/>
            <person name="Cantarel B.L."/>
            <person name="Chiu R."/>
            <person name="Coutinho P.M."/>
            <person name="Feau N."/>
            <person name="Field M."/>
            <person name="Frey P."/>
            <person name="Gelhaye E."/>
            <person name="Goldberg J."/>
            <person name="Grabherr M.G."/>
            <person name="Kodira C.D."/>
            <person name="Kohler A."/>
            <person name="Kuees U."/>
            <person name="Lindquist E.A."/>
            <person name="Lucas S.M."/>
            <person name="Mago R."/>
            <person name="Mauceli E."/>
            <person name="Morin E."/>
            <person name="Murat C."/>
            <person name="Pangilinan J.L."/>
            <person name="Park R."/>
            <person name="Pearson M."/>
            <person name="Quesneville H."/>
            <person name="Rouhier N."/>
            <person name="Sakthikumar S."/>
            <person name="Salamov A.A."/>
            <person name="Schmutz J."/>
            <person name="Selles B."/>
            <person name="Shapiro H."/>
            <person name="Tanguay P."/>
            <person name="Tuskan G.A."/>
            <person name="Henrissat B."/>
            <person name="Van de Peer Y."/>
            <person name="Rouze P."/>
            <person name="Ellis J.G."/>
            <person name="Dodds P.N."/>
            <person name="Schein J.E."/>
            <person name="Zhong S."/>
            <person name="Hamelin R.C."/>
            <person name="Grigoriev I.V."/>
            <person name="Szabo L.J."/>
            <person name="Martin F."/>
        </authorList>
    </citation>
    <scope>NUCLEOTIDE SEQUENCE [LARGE SCALE GENOMIC DNA]</scope>
    <source>
        <strain evidence="4">98AG31 / pathotype 3-4-7</strain>
    </source>
</reference>
<dbReference type="GeneID" id="18936996"/>
<dbReference type="eggNOG" id="ENOG502QS95">
    <property type="taxonomic scope" value="Eukaryota"/>
</dbReference>
<dbReference type="VEuPathDB" id="FungiDB:MELLADRAFT_94744"/>
<sequence>MTSLSNSNSHSRRNGSTSGTPPSIQQFLTAVNSLASSHMYSTVTRLLVTTKELLESQPHGRINESCVSDIYMGSGNEYNASSLAFSKESIDMNDLNLVPDDLREYLEAALSEDASPMTLEQHLPQIGPIVGHLLKGLKVKHQECRAAKQRMKSTRPIPQNALFQSSSWSQKSSSQLSNWSLSDLCLGYSFASLPDAQDFTNHHNQPVLDYTLLHNYPQLSSLH</sequence>
<dbReference type="AlphaFoldDB" id="F4S7S6"/>
<name>F4S7S6_MELLP</name>
<dbReference type="Pfam" id="PF23153">
    <property type="entry name" value="Aip3p_Bud6_N"/>
    <property type="match status" value="1"/>
</dbReference>
<dbReference type="Proteomes" id="UP000001072">
    <property type="component" value="Unassembled WGS sequence"/>
</dbReference>
<dbReference type="STRING" id="747676.F4S7S6"/>
<evidence type="ECO:0000259" key="2">
    <source>
        <dbReference type="Pfam" id="PF23153"/>
    </source>
</evidence>
<evidence type="ECO:0000313" key="4">
    <source>
        <dbReference type="Proteomes" id="UP000001072"/>
    </source>
</evidence>
<dbReference type="InterPro" id="IPR056279">
    <property type="entry name" value="Aip3p_Bud6_N"/>
</dbReference>
<organism evidence="4">
    <name type="scientific">Melampsora larici-populina (strain 98AG31 / pathotype 3-4-7)</name>
    <name type="common">Poplar leaf rust fungus</name>
    <dbReference type="NCBI Taxonomy" id="747676"/>
    <lineage>
        <taxon>Eukaryota</taxon>
        <taxon>Fungi</taxon>
        <taxon>Dikarya</taxon>
        <taxon>Basidiomycota</taxon>
        <taxon>Pucciniomycotina</taxon>
        <taxon>Pucciniomycetes</taxon>
        <taxon>Pucciniales</taxon>
        <taxon>Melampsoraceae</taxon>
        <taxon>Melampsora</taxon>
    </lineage>
</organism>